<sequence>MRQTVIVIGLVFLLFGCKTNQMKNKRREGLWIEQYAQDSSHYKSIGKYRKGDPIKKWNYYLNGKIIKREKYKDNICSTTFYHENGKIKSKGKTKMETSDKYAHWFYFGDWNFFNEDGKLITIKKYNNGESFSEIEIKQTCNNSRTPKNK</sequence>
<gene>
    <name evidence="1" type="ORF">SAMN04487942_2985</name>
</gene>
<dbReference type="OrthoDB" id="8536728at2"/>
<evidence type="ECO:0000313" key="1">
    <source>
        <dbReference type="EMBL" id="SEO53355.1"/>
    </source>
</evidence>
<dbReference type="EMBL" id="FODN01000008">
    <property type="protein sequence ID" value="SEO53355.1"/>
    <property type="molecule type" value="Genomic_DNA"/>
</dbReference>
<dbReference type="STRING" id="604089.SAMN04487942_2985"/>
<protein>
    <recommendedName>
        <fullName evidence="3">MORN repeat variant</fullName>
    </recommendedName>
</protein>
<dbReference type="PROSITE" id="PS51257">
    <property type="entry name" value="PROKAR_LIPOPROTEIN"/>
    <property type="match status" value="1"/>
</dbReference>
<dbReference type="AlphaFoldDB" id="A0A1H8QGJ8"/>
<organism evidence="1 2">
    <name type="scientific">Flavobacterium sinopsychrotolerans</name>
    <dbReference type="NCBI Taxonomy" id="604089"/>
    <lineage>
        <taxon>Bacteria</taxon>
        <taxon>Pseudomonadati</taxon>
        <taxon>Bacteroidota</taxon>
        <taxon>Flavobacteriia</taxon>
        <taxon>Flavobacteriales</taxon>
        <taxon>Flavobacteriaceae</taxon>
        <taxon>Flavobacterium</taxon>
    </lineage>
</organism>
<dbReference type="Proteomes" id="UP000198657">
    <property type="component" value="Unassembled WGS sequence"/>
</dbReference>
<evidence type="ECO:0000313" key="2">
    <source>
        <dbReference type="Proteomes" id="UP000198657"/>
    </source>
</evidence>
<dbReference type="Gene3D" id="3.90.930.1">
    <property type="match status" value="1"/>
</dbReference>
<proteinExistence type="predicted"/>
<evidence type="ECO:0008006" key="3">
    <source>
        <dbReference type="Google" id="ProtNLM"/>
    </source>
</evidence>
<reference evidence="2" key="1">
    <citation type="submission" date="2016-10" db="EMBL/GenBank/DDBJ databases">
        <authorList>
            <person name="Varghese N."/>
            <person name="Submissions S."/>
        </authorList>
    </citation>
    <scope>NUCLEOTIDE SEQUENCE [LARGE SCALE GENOMIC DNA]</scope>
    <source>
        <strain evidence="2">CGMCC 1.8704</strain>
    </source>
</reference>
<keyword evidence="2" id="KW-1185">Reference proteome</keyword>
<accession>A0A1H8QGJ8</accession>
<name>A0A1H8QGJ8_9FLAO</name>